<dbReference type="EMBL" id="BGPR01000293">
    <property type="protein sequence ID" value="GBM11004.1"/>
    <property type="molecule type" value="Genomic_DNA"/>
</dbReference>
<dbReference type="Proteomes" id="UP000499080">
    <property type="component" value="Unassembled WGS sequence"/>
</dbReference>
<name>A0A4Y2D4U4_ARAVE</name>
<evidence type="ECO:0000313" key="1">
    <source>
        <dbReference type="EMBL" id="GBM11004.1"/>
    </source>
</evidence>
<proteinExistence type="predicted"/>
<accession>A0A4Y2D4U4</accession>
<comment type="caution">
    <text evidence="1">The sequence shown here is derived from an EMBL/GenBank/DDBJ whole genome shotgun (WGS) entry which is preliminary data.</text>
</comment>
<reference evidence="1 2" key="1">
    <citation type="journal article" date="2019" name="Sci. Rep.">
        <title>Orb-weaving spider Araneus ventricosus genome elucidates the spidroin gene catalogue.</title>
        <authorList>
            <person name="Kono N."/>
            <person name="Nakamura H."/>
            <person name="Ohtoshi R."/>
            <person name="Moran D.A.P."/>
            <person name="Shinohara A."/>
            <person name="Yoshida Y."/>
            <person name="Fujiwara M."/>
            <person name="Mori M."/>
            <person name="Tomita M."/>
            <person name="Arakawa K."/>
        </authorList>
    </citation>
    <scope>NUCLEOTIDE SEQUENCE [LARGE SCALE GENOMIC DNA]</scope>
</reference>
<keyword evidence="2" id="KW-1185">Reference proteome</keyword>
<gene>
    <name evidence="1" type="ORF">AVEN_1339_1</name>
</gene>
<dbReference type="AlphaFoldDB" id="A0A4Y2D4U4"/>
<evidence type="ECO:0000313" key="2">
    <source>
        <dbReference type="Proteomes" id="UP000499080"/>
    </source>
</evidence>
<sequence>MTVHVKCKKCHKSPSLMAESISHQNDNVSENRTSRRAEDSAFDFQKHNLFCGEEVSVKLFTRIAAVQFIIPQLDTQNVIEIGEVFLKHLFGGKEINSLDDLQYIRYNKEVTKTLSSKFNLATLPLTSAAASQHSFRVYFQVQQWLGSNLDPAEWRWFMKLVV</sequence>
<organism evidence="1 2">
    <name type="scientific">Araneus ventricosus</name>
    <name type="common">Orbweaver spider</name>
    <name type="synonym">Epeira ventricosa</name>
    <dbReference type="NCBI Taxonomy" id="182803"/>
    <lineage>
        <taxon>Eukaryota</taxon>
        <taxon>Metazoa</taxon>
        <taxon>Ecdysozoa</taxon>
        <taxon>Arthropoda</taxon>
        <taxon>Chelicerata</taxon>
        <taxon>Arachnida</taxon>
        <taxon>Araneae</taxon>
        <taxon>Araneomorphae</taxon>
        <taxon>Entelegynae</taxon>
        <taxon>Araneoidea</taxon>
        <taxon>Araneidae</taxon>
        <taxon>Araneus</taxon>
    </lineage>
</organism>
<protein>
    <submittedName>
        <fullName evidence="1">Uncharacterized protein</fullName>
    </submittedName>
</protein>
<dbReference type="OrthoDB" id="6781249at2759"/>